<dbReference type="PANTHER" id="PTHR30287">
    <property type="entry name" value="MEMBRANE COMPONENT OF PREDICTED ABC SUPERFAMILY METABOLITE UPTAKE TRANSPORTER"/>
    <property type="match status" value="1"/>
</dbReference>
<feature type="domain" description="ABC3 transporter permease C-terminal" evidence="7">
    <location>
        <begin position="691"/>
        <end position="809"/>
    </location>
</feature>
<proteinExistence type="predicted"/>
<dbReference type="GO" id="GO:0005886">
    <property type="term" value="C:plasma membrane"/>
    <property type="evidence" value="ECO:0007669"/>
    <property type="project" value="UniProtKB-SubCell"/>
</dbReference>
<evidence type="ECO:0000313" key="9">
    <source>
        <dbReference type="EMBL" id="ABA05922.1"/>
    </source>
</evidence>
<feature type="transmembrane region" description="Helical" evidence="6">
    <location>
        <begin position="240"/>
        <end position="263"/>
    </location>
</feature>
<gene>
    <name evidence="9" type="ordered locus">Nwi_2669</name>
</gene>
<evidence type="ECO:0000256" key="6">
    <source>
        <dbReference type="SAM" id="Phobius"/>
    </source>
</evidence>
<keyword evidence="2" id="KW-1003">Cell membrane</keyword>
<keyword evidence="4 6" id="KW-1133">Transmembrane helix</keyword>
<feature type="transmembrane region" description="Helical" evidence="6">
    <location>
        <begin position="384"/>
        <end position="405"/>
    </location>
</feature>
<protein>
    <recommendedName>
        <fullName evidence="11">ABC transporter permease</fullName>
    </recommendedName>
</protein>
<dbReference type="EMBL" id="CP000115">
    <property type="protein sequence ID" value="ABA05922.1"/>
    <property type="molecule type" value="Genomic_DNA"/>
</dbReference>
<dbReference type="Pfam" id="PF12704">
    <property type="entry name" value="MacB_PCD"/>
    <property type="match status" value="1"/>
</dbReference>
<feature type="domain" description="MacB-like periplasmic core" evidence="8">
    <location>
        <begin position="462"/>
        <end position="630"/>
    </location>
</feature>
<reference evidence="9 10" key="1">
    <citation type="journal article" date="2006" name="Appl. Environ. Microbiol.">
        <title>Genome sequence of the chemolithoautotrophic nitrite-oxidizing bacterium Nitrobacter winogradskyi Nb-255.</title>
        <authorList>
            <person name="Starkenburg S.R."/>
            <person name="Chain P.S."/>
            <person name="Sayavedra-Soto L.A."/>
            <person name="Hauser L."/>
            <person name="Land M.L."/>
            <person name="Larimer F.W."/>
            <person name="Malfatti S.A."/>
            <person name="Klotz M.G."/>
            <person name="Bottomley P.J."/>
            <person name="Arp D.J."/>
            <person name="Hickey W.J."/>
        </authorList>
    </citation>
    <scope>NUCLEOTIDE SEQUENCE [LARGE SCALE GENOMIC DNA]</scope>
    <source>
        <strain evidence="10">ATCC 25391 / DSM 10237 / CIP 104748 / NCIMB 11846 / Nb-255</strain>
    </source>
</reference>
<feature type="transmembrane region" description="Helical" evidence="6">
    <location>
        <begin position="684"/>
        <end position="709"/>
    </location>
</feature>
<dbReference type="Proteomes" id="UP000002531">
    <property type="component" value="Chromosome"/>
</dbReference>
<dbReference type="eggNOG" id="COG0577">
    <property type="taxonomic scope" value="Bacteria"/>
</dbReference>
<accession>Q3SP69</accession>
<evidence type="ECO:0000256" key="1">
    <source>
        <dbReference type="ARBA" id="ARBA00004651"/>
    </source>
</evidence>
<comment type="subcellular location">
    <subcellularLocation>
        <location evidence="1">Cell membrane</location>
        <topology evidence="1">Multi-pass membrane protein</topology>
    </subcellularLocation>
</comment>
<evidence type="ECO:0000259" key="7">
    <source>
        <dbReference type="Pfam" id="PF02687"/>
    </source>
</evidence>
<feature type="transmembrane region" description="Helical" evidence="6">
    <location>
        <begin position="457"/>
        <end position="477"/>
    </location>
</feature>
<dbReference type="RefSeq" id="WP_011315870.1">
    <property type="nucleotide sequence ID" value="NC_007406.1"/>
</dbReference>
<dbReference type="Pfam" id="PF02687">
    <property type="entry name" value="FtsX"/>
    <property type="match status" value="2"/>
</dbReference>
<feature type="transmembrane region" description="Helical" evidence="6">
    <location>
        <begin position="339"/>
        <end position="363"/>
    </location>
</feature>
<name>Q3SP69_NITWN</name>
<evidence type="ECO:0008006" key="11">
    <source>
        <dbReference type="Google" id="ProtNLM"/>
    </source>
</evidence>
<feature type="transmembrane region" description="Helical" evidence="6">
    <location>
        <begin position="785"/>
        <end position="804"/>
    </location>
</feature>
<feature type="domain" description="ABC3 transporter permease C-terminal" evidence="7">
    <location>
        <begin position="242"/>
        <end position="366"/>
    </location>
</feature>
<dbReference type="InterPro" id="IPR038766">
    <property type="entry name" value="Membrane_comp_ABC_pdt"/>
</dbReference>
<feature type="transmembrane region" description="Helical" evidence="6">
    <location>
        <begin position="738"/>
        <end position="765"/>
    </location>
</feature>
<dbReference type="PANTHER" id="PTHR30287:SF2">
    <property type="entry name" value="BLL1001 PROTEIN"/>
    <property type="match status" value="1"/>
</dbReference>
<evidence type="ECO:0000256" key="2">
    <source>
        <dbReference type="ARBA" id="ARBA00022475"/>
    </source>
</evidence>
<dbReference type="HOGENOM" id="CLU_012341_0_1_5"/>
<keyword evidence="5 6" id="KW-0472">Membrane</keyword>
<dbReference type="AlphaFoldDB" id="Q3SP69"/>
<feature type="transmembrane region" description="Helical" evidence="6">
    <location>
        <begin position="411"/>
        <end position="436"/>
    </location>
</feature>
<dbReference type="KEGG" id="nwi:Nwi_2669"/>
<evidence type="ECO:0000256" key="3">
    <source>
        <dbReference type="ARBA" id="ARBA00022692"/>
    </source>
</evidence>
<feature type="transmembrane region" description="Helical" evidence="6">
    <location>
        <begin position="283"/>
        <end position="310"/>
    </location>
</feature>
<sequence>MKQGYWVLAVLLSHWRRHPLQLMTLMVGLISATALWSGVEALNHQARASYDRAAAVFGGPRTAMLVGQRSSTFSQQLFVDLRRAGWRVSPVVEGRVRVQGRPLRLLGIEPVTFPAQAGSIPAIGAPDLKSFIAPPGEALVAPETLIALAGTEGAGLRTDDGASLPPLRAHAQLAPDVVIVDIGAAQGILHLQGQLSRLLVADARSRSPPLEAVTGDMLRYVAADAGTDLEHLTDSFHLNLSAFGLLSFLVGLFIVYSAIGLAFEQRMPMFRTLRACGVSSRRLNGLLLIELLVLAIAGGLVGLVCGYLIAAGLLPNVAASLQGLYGARVSGALALRPEWWVAGLAMSAIGTLAASATSLLKVIRLPVLAAAQPYAWRQSQRQWLGWQGVTAAAMLVAAIIVLILGESLISGFVVLGLLLVGAALVLPVLLAFLLRIGERSSRRPLVLWFWADSRQQLPGLSLALMALLLALAVNVGVGTMVESFSKTFTAWLDGRLAADVYVNAMSEAQARDIEASLRARQEVTAILPSGRAETGIGGRPVEILGLADHATYRDLWPLLESRPNAWDDLKSGEGALVSEQLARRLKLRPGDRLDVGAPTGDWSLRIAAIYADYGNPKGQIAVNIDAFTDRFPGLPRTRFGLRVSPGKIAPLIDDMRKAFHLDESRLSDQSTLKMESKGIFNRTFAVTAALNTFTLGVAGVALLTSLLTLSHSRLPQLAPLWALGVTRRQLAGIEFLKTVFIAFITAMLALPLGLLVAWCLIAVVNVRAFGWRLPFHVFPLHLAELVVVAMLASLLAMLIPLLRLTRMPPAALIRIFSNER</sequence>
<keyword evidence="3 6" id="KW-0812">Transmembrane</keyword>
<organism evidence="9 10">
    <name type="scientific">Nitrobacter winogradskyi (strain ATCC 25391 / DSM 10237 / CIP 104748 / NCIMB 11846 / Nb-255)</name>
    <dbReference type="NCBI Taxonomy" id="323098"/>
    <lineage>
        <taxon>Bacteria</taxon>
        <taxon>Pseudomonadati</taxon>
        <taxon>Pseudomonadota</taxon>
        <taxon>Alphaproteobacteria</taxon>
        <taxon>Hyphomicrobiales</taxon>
        <taxon>Nitrobacteraceae</taxon>
        <taxon>Nitrobacter</taxon>
    </lineage>
</organism>
<dbReference type="InterPro" id="IPR003838">
    <property type="entry name" value="ABC3_permease_C"/>
</dbReference>
<keyword evidence="10" id="KW-1185">Reference proteome</keyword>
<dbReference type="InterPro" id="IPR025857">
    <property type="entry name" value="MacB_PCD"/>
</dbReference>
<evidence type="ECO:0000259" key="8">
    <source>
        <dbReference type="Pfam" id="PF12704"/>
    </source>
</evidence>
<evidence type="ECO:0000256" key="5">
    <source>
        <dbReference type="ARBA" id="ARBA00023136"/>
    </source>
</evidence>
<dbReference type="STRING" id="323098.Nwi_2669"/>
<evidence type="ECO:0000256" key="4">
    <source>
        <dbReference type="ARBA" id="ARBA00022989"/>
    </source>
</evidence>
<evidence type="ECO:0000313" key="10">
    <source>
        <dbReference type="Proteomes" id="UP000002531"/>
    </source>
</evidence>